<dbReference type="SUPFAM" id="SSF52266">
    <property type="entry name" value="SGNH hydrolase"/>
    <property type="match status" value="1"/>
</dbReference>
<gene>
    <name evidence="1" type="ORF">IPJ27_20915</name>
</gene>
<comment type="caution">
    <text evidence="1">The sequence shown here is derived from an EMBL/GenBank/DDBJ whole genome shotgun (WGS) entry which is preliminary data.</text>
</comment>
<dbReference type="AlphaFoldDB" id="A0A935Q2U2"/>
<dbReference type="Proteomes" id="UP000697998">
    <property type="component" value="Unassembled WGS sequence"/>
</dbReference>
<evidence type="ECO:0000313" key="1">
    <source>
        <dbReference type="EMBL" id="MBK7677012.1"/>
    </source>
</evidence>
<accession>A0A935Q2U2</accession>
<protein>
    <recommendedName>
        <fullName evidence="3">SGNH domain-containing protein</fullName>
    </recommendedName>
</protein>
<evidence type="ECO:0008006" key="3">
    <source>
        <dbReference type="Google" id="ProtNLM"/>
    </source>
</evidence>
<evidence type="ECO:0000313" key="2">
    <source>
        <dbReference type="Proteomes" id="UP000697998"/>
    </source>
</evidence>
<proteinExistence type="predicted"/>
<sequence length="205" mass="22837">MNSTSRKRLVQVLGIALIALAFYAMLSAMVLATSLVLLQKGITPDLPWISSIQKNLYMKATRSIWQHQVHCVDFDDELIYKPKIGPCQFNNAEFKTTLNFSAEGRFTGEKPASTGIAVIGDSHAMGWGVQDEETFAALLQKMTRRPVYNLAVSSYGTVREVMRLKNLACCTKSTRSSSSTAKTTLKRTRVATLPVRMKTTRILKK</sequence>
<reference evidence="1 2" key="1">
    <citation type="submission" date="2020-10" db="EMBL/GenBank/DDBJ databases">
        <title>Connecting structure to function with the recovery of over 1000 high-quality activated sludge metagenome-assembled genomes encoding full-length rRNA genes using long-read sequencing.</title>
        <authorList>
            <person name="Singleton C.M."/>
            <person name="Petriglieri F."/>
            <person name="Kristensen J.M."/>
            <person name="Kirkegaard R.H."/>
            <person name="Michaelsen T.Y."/>
            <person name="Andersen M.H."/>
            <person name="Karst S.M."/>
            <person name="Dueholm M.S."/>
            <person name="Nielsen P.H."/>
            <person name="Albertsen M."/>
        </authorList>
    </citation>
    <scope>NUCLEOTIDE SEQUENCE [LARGE SCALE GENOMIC DNA]</scope>
    <source>
        <strain evidence="1">EsbW_18-Q3-R4-48_BATAC.285</strain>
    </source>
</reference>
<dbReference type="EMBL" id="JADJMH010000031">
    <property type="protein sequence ID" value="MBK7677012.1"/>
    <property type="molecule type" value="Genomic_DNA"/>
</dbReference>
<organism evidence="1 2">
    <name type="scientific">Candidatus Accumulibacter proximus</name>
    <dbReference type="NCBI Taxonomy" id="2954385"/>
    <lineage>
        <taxon>Bacteria</taxon>
        <taxon>Pseudomonadati</taxon>
        <taxon>Pseudomonadota</taxon>
        <taxon>Betaproteobacteria</taxon>
        <taxon>Candidatus Accumulibacter</taxon>
    </lineage>
</organism>
<name>A0A935Q2U2_9PROT</name>